<evidence type="ECO:0000256" key="2">
    <source>
        <dbReference type="SAM" id="Phobius"/>
    </source>
</evidence>
<evidence type="ECO:0000313" key="5">
    <source>
        <dbReference type="Proteomes" id="UP000245647"/>
    </source>
</evidence>
<dbReference type="EMBL" id="QEAS01000021">
    <property type="protein sequence ID" value="PWG78670.1"/>
    <property type="molecule type" value="Genomic_DNA"/>
</dbReference>
<accession>A0A2U2PBD3</accession>
<gene>
    <name evidence="4" type="ORF">DDR33_20800</name>
</gene>
<feature type="chain" id="PRO_5015651128" description="tRNA (Guanine-N1)-methyltransferase" evidence="3">
    <location>
        <begin position="24"/>
        <end position="215"/>
    </location>
</feature>
<keyword evidence="2" id="KW-1133">Transmembrane helix</keyword>
<keyword evidence="5" id="KW-1185">Reference proteome</keyword>
<keyword evidence="2" id="KW-0472">Membrane</keyword>
<protein>
    <recommendedName>
        <fullName evidence="6">tRNA (Guanine-N1)-methyltransferase</fullName>
    </recommendedName>
</protein>
<name>A0A2U2PBD3_9SPHI</name>
<sequence length="215" mass="24544">MKRYFLISLITLITTTSSGYLFAQDSTARKNATLSRTPAGPPADPSLQGQYQEMLMRSRTQDGYKLINPYRLTTLWKNSMDSLRAEKKRRIEAEKRISSSAESVSAMRDSLSKNQESLDQSQEMIDSISLLGMKINKTLYNSIMWGIVLVLALALAIVLFLSGKNRREAAYRIKLFEELSAEFQTYKSKANEREKKLARELQDERNKLDDLTNGK</sequence>
<reference evidence="4 5" key="1">
    <citation type="submission" date="2018-04" db="EMBL/GenBank/DDBJ databases">
        <title>Pedobacter chongqingensis sp. nov., isolated from a rottenly hemp rope.</title>
        <authorList>
            <person name="Cai Y."/>
        </authorList>
    </citation>
    <scope>NUCLEOTIDE SEQUENCE [LARGE SCALE GENOMIC DNA]</scope>
    <source>
        <strain evidence="4 5">FJ4-8</strain>
    </source>
</reference>
<feature type="signal peptide" evidence="3">
    <location>
        <begin position="1"/>
        <end position="23"/>
    </location>
</feature>
<dbReference type="AlphaFoldDB" id="A0A2U2PBD3"/>
<evidence type="ECO:0008006" key="6">
    <source>
        <dbReference type="Google" id="ProtNLM"/>
    </source>
</evidence>
<evidence type="ECO:0000256" key="3">
    <source>
        <dbReference type="SAM" id="SignalP"/>
    </source>
</evidence>
<evidence type="ECO:0000256" key="1">
    <source>
        <dbReference type="SAM" id="MobiDB-lite"/>
    </source>
</evidence>
<feature type="region of interest" description="Disordered" evidence="1">
    <location>
        <begin position="194"/>
        <end position="215"/>
    </location>
</feature>
<keyword evidence="3" id="KW-0732">Signal</keyword>
<dbReference type="Proteomes" id="UP000245647">
    <property type="component" value="Unassembled WGS sequence"/>
</dbReference>
<proteinExistence type="predicted"/>
<organism evidence="4 5">
    <name type="scientific">Pararcticibacter amylolyticus</name>
    <dbReference type="NCBI Taxonomy" id="2173175"/>
    <lineage>
        <taxon>Bacteria</taxon>
        <taxon>Pseudomonadati</taxon>
        <taxon>Bacteroidota</taxon>
        <taxon>Sphingobacteriia</taxon>
        <taxon>Sphingobacteriales</taxon>
        <taxon>Sphingobacteriaceae</taxon>
        <taxon>Pararcticibacter</taxon>
    </lineage>
</organism>
<dbReference type="RefSeq" id="WP_109417733.1">
    <property type="nucleotide sequence ID" value="NZ_QEAS01000021.1"/>
</dbReference>
<keyword evidence="2" id="KW-0812">Transmembrane</keyword>
<feature type="transmembrane region" description="Helical" evidence="2">
    <location>
        <begin position="143"/>
        <end position="162"/>
    </location>
</feature>
<comment type="caution">
    <text evidence="4">The sequence shown here is derived from an EMBL/GenBank/DDBJ whole genome shotgun (WGS) entry which is preliminary data.</text>
</comment>
<dbReference type="OrthoDB" id="981213at2"/>
<evidence type="ECO:0000313" key="4">
    <source>
        <dbReference type="EMBL" id="PWG78670.1"/>
    </source>
</evidence>